<dbReference type="RefSeq" id="WP_203762627.1">
    <property type="nucleotide sequence ID" value="NZ_BOMQ01000004.1"/>
</dbReference>
<proteinExistence type="predicted"/>
<accession>A0A919JBH4</accession>
<dbReference type="InterPro" id="IPR021213">
    <property type="entry name" value="DUF2567"/>
</dbReference>
<dbReference type="Proteomes" id="UP000647172">
    <property type="component" value="Unassembled WGS sequence"/>
</dbReference>
<evidence type="ECO:0000256" key="2">
    <source>
        <dbReference type="SAM" id="Phobius"/>
    </source>
</evidence>
<feature type="transmembrane region" description="Helical" evidence="2">
    <location>
        <begin position="129"/>
        <end position="149"/>
    </location>
</feature>
<dbReference type="AlphaFoldDB" id="A0A919JBH4"/>
<evidence type="ECO:0000313" key="3">
    <source>
        <dbReference type="EMBL" id="GIE46562.1"/>
    </source>
</evidence>
<keyword evidence="2" id="KW-0472">Membrane</keyword>
<organism evidence="3 4">
    <name type="scientific">Actinoplanes nipponensis</name>
    <dbReference type="NCBI Taxonomy" id="135950"/>
    <lineage>
        <taxon>Bacteria</taxon>
        <taxon>Bacillati</taxon>
        <taxon>Actinomycetota</taxon>
        <taxon>Actinomycetes</taxon>
        <taxon>Micromonosporales</taxon>
        <taxon>Micromonosporaceae</taxon>
        <taxon>Actinoplanes</taxon>
    </lineage>
</organism>
<name>A0A919JBH4_9ACTN</name>
<feature type="transmembrane region" description="Helical" evidence="2">
    <location>
        <begin position="49"/>
        <end position="73"/>
    </location>
</feature>
<gene>
    <name evidence="3" type="ORF">Ani05nite_00960</name>
</gene>
<evidence type="ECO:0008006" key="5">
    <source>
        <dbReference type="Google" id="ProtNLM"/>
    </source>
</evidence>
<reference evidence="3" key="1">
    <citation type="submission" date="2021-01" db="EMBL/GenBank/DDBJ databases">
        <title>Whole genome shotgun sequence of Actinoplanes nipponensis NBRC 14063.</title>
        <authorList>
            <person name="Komaki H."/>
            <person name="Tamura T."/>
        </authorList>
    </citation>
    <scope>NUCLEOTIDE SEQUENCE</scope>
    <source>
        <strain evidence="3">NBRC 14063</strain>
    </source>
</reference>
<protein>
    <recommendedName>
        <fullName evidence="5">DUF2567 domain-containing protein</fullName>
    </recommendedName>
</protein>
<feature type="compositionally biased region" description="Pro residues" evidence="1">
    <location>
        <begin position="251"/>
        <end position="271"/>
    </location>
</feature>
<feature type="transmembrane region" description="Helical" evidence="2">
    <location>
        <begin position="179"/>
        <end position="200"/>
    </location>
</feature>
<keyword evidence="2" id="KW-0812">Transmembrane</keyword>
<dbReference type="EMBL" id="BOMQ01000004">
    <property type="protein sequence ID" value="GIE46562.1"/>
    <property type="molecule type" value="Genomic_DNA"/>
</dbReference>
<keyword evidence="2" id="KW-1133">Transmembrane helix</keyword>
<dbReference type="Pfam" id="PF10821">
    <property type="entry name" value="DUF2567"/>
    <property type="match status" value="1"/>
</dbReference>
<sequence>MNPSQEPGPQHYEQAQPYDPPPAYPYGGPVDALGWAPPRPRRRPLGRTVLVAVSVTAAMAVAGAPLGLLWSWLAPTVPVINAGQNGIVVNDPSPEEYIAADAWFTMIAFVFGLLAAVLIWLLRRRDRGPGLLTGVTLGGLAAAVVMWQVGRLVGLSAWNDWQDSSTAGQTYDRPPDLHAHGALLVAGFAAVIVTTLLAGWSNDPDLELPGARPGYGHDLPYPPDPVDPAVLSHPGDGRDRPGGLSSGSPAGPDPTAAPAPPAPWPADPPRG</sequence>
<feature type="transmembrane region" description="Helical" evidence="2">
    <location>
        <begin position="102"/>
        <end position="122"/>
    </location>
</feature>
<comment type="caution">
    <text evidence="3">The sequence shown here is derived from an EMBL/GenBank/DDBJ whole genome shotgun (WGS) entry which is preliminary data.</text>
</comment>
<feature type="region of interest" description="Disordered" evidence="1">
    <location>
        <begin position="1"/>
        <end position="24"/>
    </location>
</feature>
<feature type="region of interest" description="Disordered" evidence="1">
    <location>
        <begin position="211"/>
        <end position="271"/>
    </location>
</feature>
<keyword evidence="4" id="KW-1185">Reference proteome</keyword>
<evidence type="ECO:0000256" key="1">
    <source>
        <dbReference type="SAM" id="MobiDB-lite"/>
    </source>
</evidence>
<evidence type="ECO:0000313" key="4">
    <source>
        <dbReference type="Proteomes" id="UP000647172"/>
    </source>
</evidence>